<feature type="region of interest" description="Disordered" evidence="1">
    <location>
        <begin position="181"/>
        <end position="222"/>
    </location>
</feature>
<evidence type="ECO:0000256" key="1">
    <source>
        <dbReference type="SAM" id="MobiDB-lite"/>
    </source>
</evidence>
<dbReference type="NCBIfam" id="NF041638">
    <property type="entry name" value="QRL_CxxC_CxxC"/>
    <property type="match status" value="1"/>
</dbReference>
<evidence type="ECO:0000313" key="3">
    <source>
        <dbReference type="Proteomes" id="UP001500542"/>
    </source>
</evidence>
<name>A0ABP4BH22_9ACTN</name>
<feature type="compositionally biased region" description="Basic and acidic residues" evidence="1">
    <location>
        <begin position="181"/>
        <end position="205"/>
    </location>
</feature>
<dbReference type="RefSeq" id="WP_343973796.1">
    <property type="nucleotide sequence ID" value="NZ_BAAAHK010000011.1"/>
</dbReference>
<comment type="caution">
    <text evidence="2">The sequence shown here is derived from an EMBL/GenBank/DDBJ whole genome shotgun (WGS) entry which is preliminary data.</text>
</comment>
<gene>
    <name evidence="2" type="ORF">GCM10009554_46560</name>
</gene>
<evidence type="ECO:0008006" key="4">
    <source>
        <dbReference type="Google" id="ProtNLM"/>
    </source>
</evidence>
<sequence length="222" mass="24238">MTGRDDQVSSRGTEWVVLPDGRRWPGRVRNGLPEFKFGQAPAGLSTRRQLRERGLCRGGQEPFARLTWKRDQRFAWLYVDALAKAKRTPSDKQLAAVEKALAARKVCAGCGPVDHFVRTTDQLCGDCHEAGIAPTAGGTDGWRTVQAWDTAAGAEAEDASMAASRAAEALARAAGRIDVAQQHDERAEELARWHADDAAQRDAEQAHAGADEDWTYDERGVA</sequence>
<reference evidence="3" key="1">
    <citation type="journal article" date="2019" name="Int. J. Syst. Evol. Microbiol.">
        <title>The Global Catalogue of Microorganisms (GCM) 10K type strain sequencing project: providing services to taxonomists for standard genome sequencing and annotation.</title>
        <authorList>
            <consortium name="The Broad Institute Genomics Platform"/>
            <consortium name="The Broad Institute Genome Sequencing Center for Infectious Disease"/>
            <person name="Wu L."/>
            <person name="Ma J."/>
        </authorList>
    </citation>
    <scope>NUCLEOTIDE SEQUENCE [LARGE SCALE GENOMIC DNA]</scope>
    <source>
        <strain evidence="3">JCM 10977</strain>
    </source>
</reference>
<accession>A0ABP4BH22</accession>
<dbReference type="Proteomes" id="UP001500542">
    <property type="component" value="Unassembled WGS sequence"/>
</dbReference>
<proteinExistence type="predicted"/>
<protein>
    <recommendedName>
        <fullName evidence="4">HNH endonuclease</fullName>
    </recommendedName>
</protein>
<dbReference type="InterPro" id="IPR048142">
    <property type="entry name" value="QRL_CxxC_CxxC"/>
</dbReference>
<evidence type="ECO:0000313" key="2">
    <source>
        <dbReference type="EMBL" id="GAA0948698.1"/>
    </source>
</evidence>
<keyword evidence="3" id="KW-1185">Reference proteome</keyword>
<dbReference type="EMBL" id="BAAAHK010000011">
    <property type="protein sequence ID" value="GAA0948698.1"/>
    <property type="molecule type" value="Genomic_DNA"/>
</dbReference>
<organism evidence="2 3">
    <name type="scientific">Kribbella koreensis</name>
    <dbReference type="NCBI Taxonomy" id="57909"/>
    <lineage>
        <taxon>Bacteria</taxon>
        <taxon>Bacillati</taxon>
        <taxon>Actinomycetota</taxon>
        <taxon>Actinomycetes</taxon>
        <taxon>Propionibacteriales</taxon>
        <taxon>Kribbellaceae</taxon>
        <taxon>Kribbella</taxon>
    </lineage>
</organism>